<dbReference type="AlphaFoldDB" id="A0A9P5LF37"/>
<dbReference type="GO" id="GO:0005975">
    <property type="term" value="P:carbohydrate metabolic process"/>
    <property type="evidence" value="ECO:0007669"/>
    <property type="project" value="InterPro"/>
</dbReference>
<dbReference type="OrthoDB" id="10036721at2759"/>
<keyword evidence="4" id="KW-1185">Reference proteome</keyword>
<comment type="caution">
    <text evidence="3">The sequence shown here is derived from an EMBL/GenBank/DDBJ whole genome shotgun (WGS) entry which is preliminary data.</text>
</comment>
<dbReference type="SUPFAM" id="SSF48208">
    <property type="entry name" value="Six-hairpin glycosidases"/>
    <property type="match status" value="1"/>
</dbReference>
<dbReference type="InterPro" id="IPR012341">
    <property type="entry name" value="6hp_glycosidase-like_sf"/>
</dbReference>
<sequence>MADAANPPIEEVIATEWNRDFEKISEDLCPSLARWDRAPQRLVTFSPDQESYFGIRPSSSKDTIDSLPTLAWGRGDEFVLDFGVHMVGFVSFKLDCIGTNQDAPCRLRLTFGESPLDVTMPMDDVKTWISTAWLPDEVINIDMCPETVVLPRRYSFRFLRVQVIDTSPKFKVSFSDVKCECVSAIGQDHELDAIEFENPLLRDIDHCSISTLRDCMQTVFEDGPRRDRRLWSGDLRLQALANYSTLRDFSLIKRCIFQFAAVIRVDGSLPACIFEKPKLAPSSDYIVDYDALFGAIVLDYVVESGDVAAGQALWPTILTCTKRSLSHINPETHVFETERTDLWKFLDWAPTLDRNAGSHGVLLYCLKAINKLATALGKESPHLEMVEKMTAAATHFITKENVFISGPDAQISYASAAWLVLAEAFPEETARTALLNTIAHPDAVKPLTPYLWHHVCDALVTVGCYEKCLEIINSYWGGMIRAGADTFWECYDPEDPRASPYGDVRNNSFCHAWSCTPTYLLRGKLLDAAKGKVAGKITMGQLDNRWIQRSID</sequence>
<dbReference type="PANTHER" id="PTHR34987">
    <property type="entry name" value="C, PUTATIVE (AFU_ORTHOLOGUE AFUA_3G02880)-RELATED"/>
    <property type="match status" value="1"/>
</dbReference>
<proteinExistence type="predicted"/>
<dbReference type="InterPro" id="IPR008928">
    <property type="entry name" value="6-hairpin_glycosidase_sf"/>
</dbReference>
<dbReference type="Gene3D" id="1.50.10.10">
    <property type="match status" value="1"/>
</dbReference>
<dbReference type="InterPro" id="IPR035396">
    <property type="entry name" value="Bac_rhamnosid6H"/>
</dbReference>
<evidence type="ECO:0000259" key="1">
    <source>
        <dbReference type="Pfam" id="PF17389"/>
    </source>
</evidence>
<feature type="domain" description="Alpha-L-rhamnosidase six-hairpin glycosidase" evidence="1">
    <location>
        <begin position="194"/>
        <end position="520"/>
    </location>
</feature>
<accession>A0A9P5LF37</accession>
<dbReference type="InterPro" id="IPR049164">
    <property type="entry name" value="Glyco_hydro_78_N"/>
</dbReference>
<evidence type="ECO:0000259" key="2">
    <source>
        <dbReference type="Pfam" id="PF21104"/>
    </source>
</evidence>
<feature type="domain" description="Glycosyl hydrolase family 78 alpha-rhamnosidase N-terminal" evidence="2">
    <location>
        <begin position="39"/>
        <end position="181"/>
    </location>
</feature>
<evidence type="ECO:0000313" key="4">
    <source>
        <dbReference type="Proteomes" id="UP000722485"/>
    </source>
</evidence>
<protein>
    <recommendedName>
        <fullName evidence="5">Alpha-L-rhamnosidase six-hairpin glycosidase domain-containing protein</fullName>
    </recommendedName>
</protein>
<dbReference type="EMBL" id="JAANBB010000127">
    <property type="protein sequence ID" value="KAF7549237.1"/>
    <property type="molecule type" value="Genomic_DNA"/>
</dbReference>
<dbReference type="Pfam" id="PF17389">
    <property type="entry name" value="Bac_rhamnosid6H"/>
    <property type="match status" value="1"/>
</dbReference>
<dbReference type="Pfam" id="PF21104">
    <property type="entry name" value="Glyco_hydro_78_N"/>
    <property type="match status" value="1"/>
</dbReference>
<reference evidence="3" key="1">
    <citation type="submission" date="2020-03" db="EMBL/GenBank/DDBJ databases">
        <title>Draft Genome Sequence of Cylindrodendrum hubeiense.</title>
        <authorList>
            <person name="Buettner E."/>
            <person name="Kellner H."/>
        </authorList>
    </citation>
    <scope>NUCLEOTIDE SEQUENCE</scope>
    <source>
        <strain evidence="3">IHI 201604</strain>
    </source>
</reference>
<gene>
    <name evidence="3" type="ORF">G7Z17_g6511</name>
</gene>
<evidence type="ECO:0000313" key="3">
    <source>
        <dbReference type="EMBL" id="KAF7549237.1"/>
    </source>
</evidence>
<dbReference type="GO" id="GO:0003824">
    <property type="term" value="F:catalytic activity"/>
    <property type="evidence" value="ECO:0007669"/>
    <property type="project" value="UniProtKB-ARBA"/>
</dbReference>
<dbReference type="Proteomes" id="UP000722485">
    <property type="component" value="Unassembled WGS sequence"/>
</dbReference>
<dbReference type="PANTHER" id="PTHR34987:SF4">
    <property type="entry name" value="ALPHA-L-RHAMNOSIDASE C-TERMINAL DOMAIN-CONTAINING PROTEIN"/>
    <property type="match status" value="1"/>
</dbReference>
<name>A0A9P5LF37_9HYPO</name>
<evidence type="ECO:0008006" key="5">
    <source>
        <dbReference type="Google" id="ProtNLM"/>
    </source>
</evidence>
<organism evidence="3 4">
    <name type="scientific">Cylindrodendrum hubeiense</name>
    <dbReference type="NCBI Taxonomy" id="595255"/>
    <lineage>
        <taxon>Eukaryota</taxon>
        <taxon>Fungi</taxon>
        <taxon>Dikarya</taxon>
        <taxon>Ascomycota</taxon>
        <taxon>Pezizomycotina</taxon>
        <taxon>Sordariomycetes</taxon>
        <taxon>Hypocreomycetidae</taxon>
        <taxon>Hypocreales</taxon>
        <taxon>Nectriaceae</taxon>
        <taxon>Cylindrodendrum</taxon>
    </lineage>
</organism>